<dbReference type="Pfam" id="PF00155">
    <property type="entry name" value="Aminotran_1_2"/>
    <property type="match status" value="1"/>
</dbReference>
<dbReference type="CDD" id="cd00609">
    <property type="entry name" value="AAT_like"/>
    <property type="match status" value="1"/>
</dbReference>
<evidence type="ECO:0000256" key="1">
    <source>
        <dbReference type="ARBA" id="ARBA00001933"/>
    </source>
</evidence>
<dbReference type="GO" id="GO:0030170">
    <property type="term" value="F:pyridoxal phosphate binding"/>
    <property type="evidence" value="ECO:0007669"/>
    <property type="project" value="InterPro"/>
</dbReference>
<dbReference type="InterPro" id="IPR004839">
    <property type="entry name" value="Aminotransferase_I/II_large"/>
</dbReference>
<name>A0A381QIB6_9ZZZZ</name>
<evidence type="ECO:0000313" key="6">
    <source>
        <dbReference type="EMBL" id="SUZ77827.1"/>
    </source>
</evidence>
<evidence type="ECO:0000256" key="3">
    <source>
        <dbReference type="ARBA" id="ARBA00022679"/>
    </source>
</evidence>
<dbReference type="Gene3D" id="3.40.640.10">
    <property type="entry name" value="Type I PLP-dependent aspartate aminotransferase-like (Major domain)"/>
    <property type="match status" value="1"/>
</dbReference>
<dbReference type="InterPro" id="IPR015421">
    <property type="entry name" value="PyrdxlP-dep_Trfase_major"/>
</dbReference>
<organism evidence="6">
    <name type="scientific">marine metagenome</name>
    <dbReference type="NCBI Taxonomy" id="408172"/>
    <lineage>
        <taxon>unclassified sequences</taxon>
        <taxon>metagenomes</taxon>
        <taxon>ecological metagenomes</taxon>
    </lineage>
</organism>
<evidence type="ECO:0000259" key="5">
    <source>
        <dbReference type="Pfam" id="PF00155"/>
    </source>
</evidence>
<keyword evidence="2" id="KW-0032">Aminotransferase</keyword>
<dbReference type="EMBL" id="UINC01001330">
    <property type="protein sequence ID" value="SUZ77827.1"/>
    <property type="molecule type" value="Genomic_DNA"/>
</dbReference>
<protein>
    <recommendedName>
        <fullName evidence="5">Aminotransferase class I/classII large domain-containing protein</fullName>
    </recommendedName>
</protein>
<dbReference type="InterPro" id="IPR015422">
    <property type="entry name" value="PyrdxlP-dep_Trfase_small"/>
</dbReference>
<evidence type="ECO:0000256" key="4">
    <source>
        <dbReference type="ARBA" id="ARBA00022898"/>
    </source>
</evidence>
<dbReference type="InterPro" id="IPR001917">
    <property type="entry name" value="Aminotrans_II_pyridoxalP_BS"/>
</dbReference>
<dbReference type="PANTHER" id="PTHR43643:SF3">
    <property type="entry name" value="HISTIDINOL-PHOSPHATE AMINOTRANSFERASE"/>
    <property type="match status" value="1"/>
</dbReference>
<proteinExistence type="predicted"/>
<comment type="cofactor">
    <cofactor evidence="1">
        <name>pyridoxal 5'-phosphate</name>
        <dbReference type="ChEBI" id="CHEBI:597326"/>
    </cofactor>
</comment>
<accession>A0A381QIB6</accession>
<reference evidence="6" key="1">
    <citation type="submission" date="2018-05" db="EMBL/GenBank/DDBJ databases">
        <authorList>
            <person name="Lanie J.A."/>
            <person name="Ng W.-L."/>
            <person name="Kazmierczak K.M."/>
            <person name="Andrzejewski T.M."/>
            <person name="Davidsen T.M."/>
            <person name="Wayne K.J."/>
            <person name="Tettelin H."/>
            <person name="Glass J.I."/>
            <person name="Rusch D."/>
            <person name="Podicherti R."/>
            <person name="Tsui H.-C.T."/>
            <person name="Winkler M.E."/>
        </authorList>
    </citation>
    <scope>NUCLEOTIDE SEQUENCE</scope>
</reference>
<keyword evidence="3" id="KW-0808">Transferase</keyword>
<keyword evidence="4" id="KW-0663">Pyridoxal phosphate</keyword>
<dbReference type="PANTHER" id="PTHR43643">
    <property type="entry name" value="HISTIDINOL-PHOSPHATE AMINOTRANSFERASE 2"/>
    <property type="match status" value="1"/>
</dbReference>
<dbReference type="PROSITE" id="PS00599">
    <property type="entry name" value="AA_TRANSFER_CLASS_2"/>
    <property type="match status" value="1"/>
</dbReference>
<feature type="domain" description="Aminotransferase class I/classII large" evidence="5">
    <location>
        <begin position="59"/>
        <end position="354"/>
    </location>
</feature>
<gene>
    <name evidence="6" type="ORF">METZ01_LOCUS30681</name>
</gene>
<evidence type="ECO:0000256" key="2">
    <source>
        <dbReference type="ARBA" id="ARBA00022576"/>
    </source>
</evidence>
<dbReference type="Gene3D" id="3.90.1150.10">
    <property type="entry name" value="Aspartate Aminotransferase, domain 1"/>
    <property type="match status" value="1"/>
</dbReference>
<dbReference type="GO" id="GO:0008483">
    <property type="term" value="F:transaminase activity"/>
    <property type="evidence" value="ECO:0007669"/>
    <property type="project" value="UniProtKB-KW"/>
</dbReference>
<dbReference type="AlphaFoldDB" id="A0A381QIB6"/>
<dbReference type="InterPro" id="IPR050106">
    <property type="entry name" value="HistidinolP_aminotransfase"/>
</dbReference>
<dbReference type="SUPFAM" id="SSF53383">
    <property type="entry name" value="PLP-dependent transferases"/>
    <property type="match status" value="1"/>
</dbReference>
<sequence>MLSLPFIISRGREELSARGIEGQTPPLIEPGFIRISGNENPRGPGDAALRALDGRVSFKVGRYPDNPPGLAETIAGLYRARADNVLLSTGSAGLLAGAVRAFTSPERPLVNASPSYGAPVSTARRIGTPIREVPVLADLSIDLNGMAEAAQGAGLVFLCNPNNPTSTFHSGLSVAAFIDEVRRSSPETMIQVDEAYIDYSEDPIGGTAVPIALDDPNVFVTRTFSKAYGMAGLRLGYAIGRPETMQKIEAAWGLGSVNVLTAAAAIASLNDPSHMERERQENARVREFVHSTFKGLGIDAPLSNTNFLFVGLDRPVGDFRDACLEHRVQVGRNFPPMLDRCRVSLGTMGEMRRASGVFAEVLRTG</sequence>
<dbReference type="InterPro" id="IPR015424">
    <property type="entry name" value="PyrdxlP-dep_Trfase"/>
</dbReference>